<protein>
    <recommendedName>
        <fullName evidence="3">Nuclear transport factor 2 family protein</fullName>
    </recommendedName>
</protein>
<dbReference type="InterPro" id="IPR032710">
    <property type="entry name" value="NTF2-like_dom_sf"/>
</dbReference>
<keyword evidence="2" id="KW-1185">Reference proteome</keyword>
<dbReference type="Gene3D" id="3.10.450.50">
    <property type="match status" value="1"/>
</dbReference>
<dbReference type="SUPFAM" id="SSF54427">
    <property type="entry name" value="NTF2-like"/>
    <property type="match status" value="1"/>
</dbReference>
<sequence>MRTHVDQANAGEEVSTVTDGVLSTIKRYFDLMYTCDVSHFDQVFHPTAHLHGILDGALTVWSAPVYKEILSSRTAPSMVNALRDDEILLVDLVSHHQAMVKVRVRIHERVFIDHLCLLRIDGAWRITSKTFHLCHGGAV</sequence>
<evidence type="ECO:0000313" key="1">
    <source>
        <dbReference type="EMBL" id="MDR7304856.1"/>
    </source>
</evidence>
<proteinExistence type="predicted"/>
<dbReference type="Proteomes" id="UP001268089">
    <property type="component" value="Unassembled WGS sequence"/>
</dbReference>
<evidence type="ECO:0008006" key="3">
    <source>
        <dbReference type="Google" id="ProtNLM"/>
    </source>
</evidence>
<dbReference type="RefSeq" id="WP_310338371.1">
    <property type="nucleotide sequence ID" value="NZ_JAVDXO010000001.1"/>
</dbReference>
<name>A0ABU1ZIS6_9BURK</name>
<dbReference type="EMBL" id="JAVDXO010000001">
    <property type="protein sequence ID" value="MDR7304856.1"/>
    <property type="molecule type" value="Genomic_DNA"/>
</dbReference>
<comment type="caution">
    <text evidence="1">The sequence shown here is derived from an EMBL/GenBank/DDBJ whole genome shotgun (WGS) entry which is preliminary data.</text>
</comment>
<dbReference type="InterPro" id="IPR039437">
    <property type="entry name" value="FrzH/put_lumazine-bd"/>
</dbReference>
<reference evidence="1 2" key="1">
    <citation type="submission" date="2023-07" db="EMBL/GenBank/DDBJ databases">
        <title>Sorghum-associated microbial communities from plants grown in Nebraska, USA.</title>
        <authorList>
            <person name="Schachtman D."/>
        </authorList>
    </citation>
    <scope>NUCLEOTIDE SEQUENCE [LARGE SCALE GENOMIC DNA]</scope>
    <source>
        <strain evidence="1 2">BE308</strain>
    </source>
</reference>
<evidence type="ECO:0000313" key="2">
    <source>
        <dbReference type="Proteomes" id="UP001268089"/>
    </source>
</evidence>
<gene>
    <name evidence="1" type="ORF">J2X15_000122</name>
</gene>
<dbReference type="Pfam" id="PF12893">
    <property type="entry name" value="Lumazine_bd_2"/>
    <property type="match status" value="1"/>
</dbReference>
<organism evidence="1 2">
    <name type="scientific">Rhodoferax saidenbachensis</name>
    <dbReference type="NCBI Taxonomy" id="1484693"/>
    <lineage>
        <taxon>Bacteria</taxon>
        <taxon>Pseudomonadati</taxon>
        <taxon>Pseudomonadota</taxon>
        <taxon>Betaproteobacteria</taxon>
        <taxon>Burkholderiales</taxon>
        <taxon>Comamonadaceae</taxon>
        <taxon>Rhodoferax</taxon>
    </lineage>
</organism>
<accession>A0ABU1ZIS6</accession>